<name>A0AAI8YGW7_9PEZI</name>
<dbReference type="EMBL" id="CAUWAG010000006">
    <property type="protein sequence ID" value="CAJ2504172.1"/>
    <property type="molecule type" value="Genomic_DNA"/>
</dbReference>
<proteinExistence type="predicted"/>
<sequence length="303" mass="34214">MDSLTDLTLRNCPGALILLQYLSRSGVVMALKSFEFRYQYGAHDDGYFDDDEVLFDFLSSFIGLQSLETSAGVEEMDLEDMGCVRAPAVGESVIDAKFPGGELNAGKYNPFSQLDLECLGLACLPQLLNPFLQPLAQSTNLKILHVRQSGPDISRRGSWGITRFRPEDRKKVEGHLKALARLPGSERNSRNHKHFLLIPTVSSKSLRPMDIEMARPAEWAFGEHGIKSLKFLVFGDFSCQGRFADDTFMLRRNDDRAVAGPRAWRYYDPRWLEGRVPDLENLLDEHADFREACPAAKLFESVY</sequence>
<reference evidence="1" key="1">
    <citation type="submission" date="2023-10" db="EMBL/GenBank/DDBJ databases">
        <authorList>
            <person name="Hackl T."/>
        </authorList>
    </citation>
    <scope>NUCLEOTIDE SEQUENCE</scope>
</reference>
<dbReference type="Proteomes" id="UP001295740">
    <property type="component" value="Unassembled WGS sequence"/>
</dbReference>
<protein>
    <submittedName>
        <fullName evidence="1">Uu.00g115660.m01.CDS01</fullName>
    </submittedName>
</protein>
<dbReference type="AlphaFoldDB" id="A0AAI8YGW7"/>
<organism evidence="1 2">
    <name type="scientific">Anthostomella pinea</name>
    <dbReference type="NCBI Taxonomy" id="933095"/>
    <lineage>
        <taxon>Eukaryota</taxon>
        <taxon>Fungi</taxon>
        <taxon>Dikarya</taxon>
        <taxon>Ascomycota</taxon>
        <taxon>Pezizomycotina</taxon>
        <taxon>Sordariomycetes</taxon>
        <taxon>Xylariomycetidae</taxon>
        <taxon>Xylariales</taxon>
        <taxon>Xylariaceae</taxon>
        <taxon>Anthostomella</taxon>
    </lineage>
</organism>
<evidence type="ECO:0000313" key="1">
    <source>
        <dbReference type="EMBL" id="CAJ2504172.1"/>
    </source>
</evidence>
<comment type="caution">
    <text evidence="1">The sequence shown here is derived from an EMBL/GenBank/DDBJ whole genome shotgun (WGS) entry which is preliminary data.</text>
</comment>
<keyword evidence="2" id="KW-1185">Reference proteome</keyword>
<gene>
    <name evidence="1" type="ORF">KHLLAP_LOCUS4640</name>
</gene>
<accession>A0AAI8YGW7</accession>
<evidence type="ECO:0000313" key="2">
    <source>
        <dbReference type="Proteomes" id="UP001295740"/>
    </source>
</evidence>